<dbReference type="GO" id="GO:0003824">
    <property type="term" value="F:catalytic activity"/>
    <property type="evidence" value="ECO:0007669"/>
    <property type="project" value="InterPro"/>
</dbReference>
<evidence type="ECO:0000259" key="5">
    <source>
        <dbReference type="Pfam" id="PF04055"/>
    </source>
</evidence>
<protein>
    <submittedName>
        <fullName evidence="6">Radical SAM domain protein</fullName>
    </submittedName>
</protein>
<dbReference type="GO" id="GO:0051536">
    <property type="term" value="F:iron-sulfur cluster binding"/>
    <property type="evidence" value="ECO:0007669"/>
    <property type="project" value="UniProtKB-KW"/>
</dbReference>
<dbReference type="SFLD" id="SFLDS00029">
    <property type="entry name" value="Radical_SAM"/>
    <property type="match status" value="1"/>
</dbReference>
<dbReference type="SFLD" id="SFLDG01067">
    <property type="entry name" value="SPASM/twitch_domain_containing"/>
    <property type="match status" value="1"/>
</dbReference>
<name>A0A0F9YJC8_9BACT</name>
<accession>A0A0F9YJC8</accession>
<proteinExistence type="predicted"/>
<gene>
    <name evidence="6" type="ORF">UR21_C0009G0009</name>
</gene>
<dbReference type="InterPro" id="IPR013785">
    <property type="entry name" value="Aldolase_TIM"/>
</dbReference>
<evidence type="ECO:0000256" key="2">
    <source>
        <dbReference type="ARBA" id="ARBA00022723"/>
    </source>
</evidence>
<dbReference type="Gene3D" id="3.20.20.70">
    <property type="entry name" value="Aldolase class I"/>
    <property type="match status" value="1"/>
</dbReference>
<evidence type="ECO:0000256" key="4">
    <source>
        <dbReference type="ARBA" id="ARBA00023014"/>
    </source>
</evidence>
<keyword evidence="4" id="KW-0411">Iron-sulfur</keyword>
<keyword evidence="1" id="KW-0949">S-adenosyl-L-methionine</keyword>
<evidence type="ECO:0000313" key="7">
    <source>
        <dbReference type="Proteomes" id="UP000034803"/>
    </source>
</evidence>
<evidence type="ECO:0000313" key="6">
    <source>
        <dbReference type="EMBL" id="KKP31428.1"/>
    </source>
</evidence>
<dbReference type="GO" id="GO:0046872">
    <property type="term" value="F:metal ion binding"/>
    <property type="evidence" value="ECO:0007669"/>
    <property type="project" value="UniProtKB-KW"/>
</dbReference>
<dbReference type="EMBL" id="LBOI01000009">
    <property type="protein sequence ID" value="KKP31428.1"/>
    <property type="molecule type" value="Genomic_DNA"/>
</dbReference>
<keyword evidence="2" id="KW-0479">Metal-binding</keyword>
<feature type="domain" description="Radical SAM core" evidence="5">
    <location>
        <begin position="40"/>
        <end position="123"/>
    </location>
</feature>
<evidence type="ECO:0000256" key="1">
    <source>
        <dbReference type="ARBA" id="ARBA00022691"/>
    </source>
</evidence>
<dbReference type="PANTHER" id="PTHR11228">
    <property type="entry name" value="RADICAL SAM DOMAIN PROTEIN"/>
    <property type="match status" value="1"/>
</dbReference>
<dbReference type="PANTHER" id="PTHR11228:SF7">
    <property type="entry name" value="PQQA PEPTIDE CYCLASE"/>
    <property type="match status" value="1"/>
</dbReference>
<organism evidence="6 7">
    <name type="scientific">Candidatus Woesebacteria bacterium GW2011_GWC2_31_9</name>
    <dbReference type="NCBI Taxonomy" id="1618586"/>
    <lineage>
        <taxon>Bacteria</taxon>
        <taxon>Candidatus Woeseibacteriota</taxon>
    </lineage>
</organism>
<dbReference type="InterPro" id="IPR007197">
    <property type="entry name" value="rSAM"/>
</dbReference>
<dbReference type="CDD" id="cd01335">
    <property type="entry name" value="Radical_SAM"/>
    <property type="match status" value="1"/>
</dbReference>
<sequence length="132" mass="14551">MSIEVLNFTHKMLQPNLLPRVEEYIEKRQTSGPLVVELDPTTACNFSCPECINANLLNKGGIEDERLTGLIDEFHDTDVKGIIFIGGGEPLTHKSMPEPIIKAYELGISVGLTTNGSLMPTEETLNSSKFVF</sequence>
<dbReference type="Proteomes" id="UP000034803">
    <property type="component" value="Unassembled WGS sequence"/>
</dbReference>
<dbReference type="AlphaFoldDB" id="A0A0F9YJC8"/>
<dbReference type="SUPFAM" id="SSF102114">
    <property type="entry name" value="Radical SAM enzymes"/>
    <property type="match status" value="1"/>
</dbReference>
<reference evidence="6 7" key="1">
    <citation type="journal article" date="2015" name="Nature">
        <title>rRNA introns, odd ribosomes, and small enigmatic genomes across a large radiation of phyla.</title>
        <authorList>
            <person name="Brown C.T."/>
            <person name="Hug L.A."/>
            <person name="Thomas B.C."/>
            <person name="Sharon I."/>
            <person name="Castelle C.J."/>
            <person name="Singh A."/>
            <person name="Wilkins M.J."/>
            <person name="Williams K.H."/>
            <person name="Banfield J.F."/>
        </authorList>
    </citation>
    <scope>NUCLEOTIDE SEQUENCE [LARGE SCALE GENOMIC DNA]</scope>
</reference>
<dbReference type="Pfam" id="PF04055">
    <property type="entry name" value="Radical_SAM"/>
    <property type="match status" value="1"/>
</dbReference>
<evidence type="ECO:0000256" key="3">
    <source>
        <dbReference type="ARBA" id="ARBA00023004"/>
    </source>
</evidence>
<dbReference type="InterPro" id="IPR058240">
    <property type="entry name" value="rSAM_sf"/>
</dbReference>
<comment type="caution">
    <text evidence="6">The sequence shown here is derived from an EMBL/GenBank/DDBJ whole genome shotgun (WGS) entry which is preliminary data.</text>
</comment>
<keyword evidence="3" id="KW-0408">Iron</keyword>
<dbReference type="InterPro" id="IPR050377">
    <property type="entry name" value="Radical_SAM_PqqE_MftC-like"/>
</dbReference>